<organism evidence="1 2">
    <name type="scientific">Brassica napus</name>
    <name type="common">Rape</name>
    <dbReference type="NCBI Taxonomy" id="3708"/>
    <lineage>
        <taxon>Eukaryota</taxon>
        <taxon>Viridiplantae</taxon>
        <taxon>Streptophyta</taxon>
        <taxon>Embryophyta</taxon>
        <taxon>Tracheophyta</taxon>
        <taxon>Spermatophyta</taxon>
        <taxon>Magnoliopsida</taxon>
        <taxon>eudicotyledons</taxon>
        <taxon>Gunneridae</taxon>
        <taxon>Pentapetalae</taxon>
        <taxon>rosids</taxon>
        <taxon>malvids</taxon>
        <taxon>Brassicales</taxon>
        <taxon>Brassicaceae</taxon>
        <taxon>Brassiceae</taxon>
        <taxon>Brassica</taxon>
    </lineage>
</organism>
<comment type="caution">
    <text evidence="1">The sequence shown here is derived from an EMBL/GenBank/DDBJ whole genome shotgun (WGS) entry which is preliminary data.</text>
</comment>
<keyword evidence="2" id="KW-1185">Reference proteome</keyword>
<name>A0ABQ7X6Y2_BRANA</name>
<gene>
    <name evidence="1" type="ORF">HID58_094511</name>
</gene>
<evidence type="ECO:0000313" key="1">
    <source>
        <dbReference type="EMBL" id="KAH0851723.1"/>
    </source>
</evidence>
<sequence length="192" mass="20133">MDGSGVRPAREHPSGPDLVRRRHLEECYDIIGGAAGGVEASRAPLPPALFPGGGGFLSSAFAGFSFRGVKVFFALRRRLSGLPSSVLAFFLVVVINGSGGDLACAIDLSDDRISGLKAVAVTMIWSCRARVCTGGSIDGCFTGGFSALRGSRCGSRRWLTGAAVTLSDDSEIFKLNRPVKMQVELVDVNGLP</sequence>
<accession>A0ABQ7X6Y2</accession>
<dbReference type="Proteomes" id="UP000824890">
    <property type="component" value="Unassembled WGS sequence"/>
</dbReference>
<proteinExistence type="predicted"/>
<reference evidence="1 2" key="1">
    <citation type="submission" date="2021-05" db="EMBL/GenBank/DDBJ databases">
        <title>Genome Assembly of Synthetic Allotetraploid Brassica napus Reveals Homoeologous Exchanges between Subgenomes.</title>
        <authorList>
            <person name="Davis J.T."/>
        </authorList>
    </citation>
    <scope>NUCLEOTIDE SEQUENCE [LARGE SCALE GENOMIC DNA]</scope>
    <source>
        <strain evidence="2">cv. Da-Ae</strain>
        <tissue evidence="1">Seedling</tissue>
    </source>
</reference>
<evidence type="ECO:0000313" key="2">
    <source>
        <dbReference type="Proteomes" id="UP000824890"/>
    </source>
</evidence>
<protein>
    <submittedName>
        <fullName evidence="1">Uncharacterized protein</fullName>
    </submittedName>
</protein>
<dbReference type="EMBL" id="JAGKQM010001548">
    <property type="protein sequence ID" value="KAH0851723.1"/>
    <property type="molecule type" value="Genomic_DNA"/>
</dbReference>